<accession>A0AAN5C9R5</accession>
<organism evidence="1 2">
    <name type="scientific">Pristionchus mayeri</name>
    <dbReference type="NCBI Taxonomy" id="1317129"/>
    <lineage>
        <taxon>Eukaryota</taxon>
        <taxon>Metazoa</taxon>
        <taxon>Ecdysozoa</taxon>
        <taxon>Nematoda</taxon>
        <taxon>Chromadorea</taxon>
        <taxon>Rhabditida</taxon>
        <taxon>Rhabditina</taxon>
        <taxon>Diplogasteromorpha</taxon>
        <taxon>Diplogasteroidea</taxon>
        <taxon>Neodiplogasteridae</taxon>
        <taxon>Pristionchus</taxon>
    </lineage>
</organism>
<dbReference type="Proteomes" id="UP001328107">
    <property type="component" value="Unassembled WGS sequence"/>
</dbReference>
<protein>
    <submittedName>
        <fullName evidence="1">Uncharacterized protein</fullName>
    </submittedName>
</protein>
<keyword evidence="2" id="KW-1185">Reference proteome</keyword>
<feature type="non-terminal residue" evidence="1">
    <location>
        <position position="1"/>
    </location>
</feature>
<dbReference type="GO" id="GO:0005892">
    <property type="term" value="C:acetylcholine-gated channel complex"/>
    <property type="evidence" value="ECO:0007669"/>
    <property type="project" value="InterPro"/>
</dbReference>
<evidence type="ECO:0000313" key="1">
    <source>
        <dbReference type="EMBL" id="GMR34129.1"/>
    </source>
</evidence>
<dbReference type="AlphaFoldDB" id="A0AAN5C9R5"/>
<sequence length="422" mass="47585">NLRWRYSISQSCIDAIERTATLSLFFAISRIPFVRLFEKGLRRAKTVSLTMLATLSLIAVLLNTATGEKFFDPTHGDFKKCGFARTSLLCDPDGVLAKADRIHLDNELKVMEPRTSLRKRGEKKGNCSLAGITPAIYVVRNGEEEKIEEITSFMKDAWRLDEECGNDLMIVLSANETQYHVYRNPNATHQTKLGPYDVAHYINREADTLVNKKIFVALNNILTRTLARATAKYPVWTRTTFPNPMRGEHAKCGLKEAGPLCDPDGIFDEEERQVILSNIAIFEEQTKNSPVSVSHNSSAFCRDRGYSMGLAVMRNVEGGNQKKLTDLAHYMLNTWKLDAQCAKHFIMAISIDDGFFAVTSPLDSRLRMDKFTKYFEDNGSLFVRAEARLALRGIFSSAVEDAHSGALFSLFNRKKRAVSRML</sequence>
<dbReference type="PANTHER" id="PTHR33748:SF6">
    <property type="entry name" value="TPM_PHOSPHATASE DOMAIN-CONTAINING PROTEIN"/>
    <property type="match status" value="1"/>
</dbReference>
<comment type="caution">
    <text evidence="1">The sequence shown here is derived from an EMBL/GenBank/DDBJ whole genome shotgun (WGS) entry which is preliminary data.</text>
</comment>
<dbReference type="PANTHER" id="PTHR33748">
    <property type="entry name" value="PROTEIN CBG04600"/>
    <property type="match status" value="1"/>
</dbReference>
<proteinExistence type="predicted"/>
<dbReference type="InterPro" id="IPR033438">
    <property type="entry name" value="MOLO1"/>
</dbReference>
<dbReference type="Pfam" id="PF17175">
    <property type="entry name" value="MOLO1"/>
    <property type="match status" value="2"/>
</dbReference>
<name>A0AAN5C9R5_9BILA</name>
<evidence type="ECO:0000313" key="2">
    <source>
        <dbReference type="Proteomes" id="UP001328107"/>
    </source>
</evidence>
<reference evidence="2" key="1">
    <citation type="submission" date="2022-10" db="EMBL/GenBank/DDBJ databases">
        <title>Genome assembly of Pristionchus species.</title>
        <authorList>
            <person name="Yoshida K."/>
            <person name="Sommer R.J."/>
        </authorList>
    </citation>
    <scope>NUCLEOTIDE SEQUENCE [LARGE SCALE GENOMIC DNA]</scope>
    <source>
        <strain evidence="2">RS5460</strain>
    </source>
</reference>
<gene>
    <name evidence="1" type="ORF">PMAYCL1PPCAC_04324</name>
</gene>
<dbReference type="Gene3D" id="3.10.310.50">
    <property type="match status" value="1"/>
</dbReference>
<dbReference type="EMBL" id="BTRK01000001">
    <property type="protein sequence ID" value="GMR34129.1"/>
    <property type="molecule type" value="Genomic_DNA"/>
</dbReference>